<evidence type="ECO:0000256" key="1">
    <source>
        <dbReference type="ARBA" id="ARBA00006817"/>
    </source>
</evidence>
<keyword evidence="4" id="KW-1185">Reference proteome</keyword>
<accession>A0A839F498</accession>
<dbReference type="AlphaFoldDB" id="A0A839F498"/>
<dbReference type="CDD" id="cd07814">
    <property type="entry name" value="SRPBCC_CalC_Aha1-like"/>
    <property type="match status" value="1"/>
</dbReference>
<dbReference type="InterPro" id="IPR023393">
    <property type="entry name" value="START-like_dom_sf"/>
</dbReference>
<gene>
    <name evidence="3" type="ORF">FHW12_003098</name>
</gene>
<organism evidence="3 4">
    <name type="scientific">Dokdonella fugitiva</name>
    <dbReference type="NCBI Taxonomy" id="328517"/>
    <lineage>
        <taxon>Bacteria</taxon>
        <taxon>Pseudomonadati</taxon>
        <taxon>Pseudomonadota</taxon>
        <taxon>Gammaproteobacteria</taxon>
        <taxon>Lysobacterales</taxon>
        <taxon>Rhodanobacteraceae</taxon>
        <taxon>Dokdonella</taxon>
    </lineage>
</organism>
<evidence type="ECO:0000313" key="3">
    <source>
        <dbReference type="EMBL" id="MBA8888862.1"/>
    </source>
</evidence>
<proteinExistence type="inferred from homology"/>
<dbReference type="RefSeq" id="WP_182531908.1">
    <property type="nucleotide sequence ID" value="NZ_JACGXL010000005.1"/>
</dbReference>
<dbReference type="Gene3D" id="3.30.530.20">
    <property type="match status" value="1"/>
</dbReference>
<comment type="caution">
    <text evidence="3">The sequence shown here is derived from an EMBL/GenBank/DDBJ whole genome shotgun (WGS) entry which is preliminary data.</text>
</comment>
<dbReference type="Pfam" id="PF08327">
    <property type="entry name" value="AHSA1"/>
    <property type="match status" value="1"/>
</dbReference>
<dbReference type="SUPFAM" id="SSF55961">
    <property type="entry name" value="Bet v1-like"/>
    <property type="match status" value="1"/>
</dbReference>
<dbReference type="InterPro" id="IPR013538">
    <property type="entry name" value="ASHA1/2-like_C"/>
</dbReference>
<name>A0A839F498_9GAMM</name>
<dbReference type="Proteomes" id="UP000550401">
    <property type="component" value="Unassembled WGS sequence"/>
</dbReference>
<comment type="similarity">
    <text evidence="1">Belongs to the AHA1 family.</text>
</comment>
<protein>
    <submittedName>
        <fullName evidence="3">Uncharacterized protein YndB with AHSA1/START domain</fullName>
    </submittedName>
</protein>
<dbReference type="EMBL" id="JACGXL010000005">
    <property type="protein sequence ID" value="MBA8888862.1"/>
    <property type="molecule type" value="Genomic_DNA"/>
</dbReference>
<reference evidence="3 4" key="1">
    <citation type="submission" date="2020-07" db="EMBL/GenBank/DDBJ databases">
        <title>Genomic Encyclopedia of Type Strains, Phase IV (KMG-V): Genome sequencing to study the core and pangenomes of soil and plant-associated prokaryotes.</title>
        <authorList>
            <person name="Whitman W."/>
        </authorList>
    </citation>
    <scope>NUCLEOTIDE SEQUENCE [LARGE SCALE GENOMIC DNA]</scope>
    <source>
        <strain evidence="3 4">RH2WT43</strain>
    </source>
</reference>
<feature type="domain" description="Activator of Hsp90 ATPase homologue 1/2-like C-terminal" evidence="2">
    <location>
        <begin position="21"/>
        <end position="143"/>
    </location>
</feature>
<evidence type="ECO:0000259" key="2">
    <source>
        <dbReference type="Pfam" id="PF08327"/>
    </source>
</evidence>
<sequence length="144" mass="16365">MTERNPPAMGAFSTRVPRTYDASAERVFDAWVDPASVKAWLAGGERAVVDARVDGLFYVEMAWEGRIYPHYGRYLRVERPHLLEFAWVSEGTQGKESVVLVEFIRRGARTELVLTHDGLPSEEMATSHHGGWSGFMEQLVERLR</sequence>
<evidence type="ECO:0000313" key="4">
    <source>
        <dbReference type="Proteomes" id="UP000550401"/>
    </source>
</evidence>